<dbReference type="GO" id="GO:0008237">
    <property type="term" value="F:metallopeptidase activity"/>
    <property type="evidence" value="ECO:0007669"/>
    <property type="project" value="UniProtKB-KW"/>
</dbReference>
<gene>
    <name evidence="8" type="ORF">ENT92_00805</name>
    <name evidence="7" type="ORF">ENU14_01950</name>
</gene>
<evidence type="ECO:0000256" key="4">
    <source>
        <dbReference type="ARBA" id="ARBA00022801"/>
    </source>
</evidence>
<dbReference type="GO" id="GO:0006508">
    <property type="term" value="P:proteolysis"/>
    <property type="evidence" value="ECO:0007669"/>
    <property type="project" value="UniProtKB-KW"/>
</dbReference>
<evidence type="ECO:0000256" key="1">
    <source>
        <dbReference type="ARBA" id="ARBA00001947"/>
    </source>
</evidence>
<organism evidence="7">
    <name type="scientific">Staphylothermus marinus</name>
    <dbReference type="NCBI Taxonomy" id="2280"/>
    <lineage>
        <taxon>Archaea</taxon>
        <taxon>Thermoproteota</taxon>
        <taxon>Thermoprotei</taxon>
        <taxon>Desulfurococcales</taxon>
        <taxon>Desulfurococcaceae</taxon>
        <taxon>Staphylothermus</taxon>
    </lineage>
</organism>
<evidence type="ECO:0000313" key="8">
    <source>
        <dbReference type="EMBL" id="HGU64742.1"/>
    </source>
</evidence>
<evidence type="ECO:0000313" key="7">
    <source>
        <dbReference type="EMBL" id="HGM58340.1"/>
    </source>
</evidence>
<comment type="cofactor">
    <cofactor evidence="1">
        <name>Zn(2+)</name>
        <dbReference type="ChEBI" id="CHEBI:29105"/>
    </cofactor>
</comment>
<reference evidence="7" key="1">
    <citation type="journal article" date="2020" name="mSystems">
        <title>Genome- and Community-Level Interaction Insights into Carbon Utilization and Element Cycling Functions of Hydrothermarchaeota in Hydrothermal Sediment.</title>
        <authorList>
            <person name="Zhou Z."/>
            <person name="Liu Y."/>
            <person name="Xu W."/>
            <person name="Pan J."/>
            <person name="Luo Z.H."/>
            <person name="Li M."/>
        </authorList>
    </citation>
    <scope>NUCLEOTIDE SEQUENCE [LARGE SCALE GENOMIC DNA]</scope>
    <source>
        <strain evidence="8">SpSt-622</strain>
        <strain evidence="7">SpSt-642</strain>
    </source>
</reference>
<keyword evidence="6" id="KW-0482">Metalloprotease</keyword>
<dbReference type="InterPro" id="IPR012962">
    <property type="entry name" value="Pept_M54_archaemetzincn"/>
</dbReference>
<dbReference type="PANTHER" id="PTHR15910">
    <property type="entry name" value="ARCHAEMETZINCIN"/>
    <property type="match status" value="1"/>
</dbReference>
<dbReference type="EMBL" id="DTBJ01000016">
    <property type="protein sequence ID" value="HGM58340.1"/>
    <property type="molecule type" value="Genomic_DNA"/>
</dbReference>
<sequence length="182" mass="21568">MTTYGILDYLDEITNRVTDSFEKIIPRFELFIWPDIISPSMKCFDWSRRQYLASCLIDQLINVISRHRENGFYTVGIGYIDGFEHGFNFVFGEADPIRKLAVVFTRRLDQRFYGLEIDRQLYVERISKEIVHELGHLMNLKHCDIRECVMSFSNNVSQVDVKTRFFCEKCIISLKKNLLINY</sequence>
<protein>
    <submittedName>
        <fullName evidence="7">Peptidase M54</fullName>
    </submittedName>
</protein>
<evidence type="ECO:0000256" key="3">
    <source>
        <dbReference type="ARBA" id="ARBA00022723"/>
    </source>
</evidence>
<evidence type="ECO:0000256" key="2">
    <source>
        <dbReference type="ARBA" id="ARBA00022670"/>
    </source>
</evidence>
<name>A0A7C4D6M3_STAMA</name>
<dbReference type="PANTHER" id="PTHR15910:SF1">
    <property type="entry name" value="ARCHAEMETZINCIN-2"/>
    <property type="match status" value="1"/>
</dbReference>
<keyword evidence="4" id="KW-0378">Hydrolase</keyword>
<dbReference type="SUPFAM" id="SSF55486">
    <property type="entry name" value="Metalloproteases ('zincins'), catalytic domain"/>
    <property type="match status" value="1"/>
</dbReference>
<comment type="caution">
    <text evidence="7">The sequence shown here is derived from an EMBL/GenBank/DDBJ whole genome shotgun (WGS) entry which is preliminary data.</text>
</comment>
<dbReference type="AlphaFoldDB" id="A0A7C4D6M3"/>
<dbReference type="Gene3D" id="3.40.390.10">
    <property type="entry name" value="Collagenase (Catalytic Domain)"/>
    <property type="match status" value="1"/>
</dbReference>
<dbReference type="CDD" id="cd11375">
    <property type="entry name" value="Peptidase_M54"/>
    <property type="match status" value="1"/>
</dbReference>
<evidence type="ECO:0000256" key="6">
    <source>
        <dbReference type="ARBA" id="ARBA00023049"/>
    </source>
</evidence>
<dbReference type="NCBIfam" id="NF033823">
    <property type="entry name" value="archmetzin"/>
    <property type="match status" value="1"/>
</dbReference>
<proteinExistence type="predicted"/>
<dbReference type="InterPro" id="IPR024079">
    <property type="entry name" value="MetalloPept_cat_dom_sf"/>
</dbReference>
<dbReference type="GO" id="GO:0008270">
    <property type="term" value="F:zinc ion binding"/>
    <property type="evidence" value="ECO:0007669"/>
    <property type="project" value="InterPro"/>
</dbReference>
<dbReference type="PIRSF" id="PIRSF005785">
    <property type="entry name" value="Zn-prot_arch"/>
    <property type="match status" value="1"/>
</dbReference>
<accession>A0A7C4D6M3</accession>
<keyword evidence="5" id="KW-0862">Zinc</keyword>
<evidence type="ECO:0000256" key="5">
    <source>
        <dbReference type="ARBA" id="ARBA00022833"/>
    </source>
</evidence>
<dbReference type="Pfam" id="PF07998">
    <property type="entry name" value="Peptidase_M54"/>
    <property type="match status" value="1"/>
</dbReference>
<dbReference type="EMBL" id="DTAN01000035">
    <property type="protein sequence ID" value="HGU64742.1"/>
    <property type="molecule type" value="Genomic_DNA"/>
</dbReference>
<dbReference type="InterPro" id="IPR012091">
    <property type="entry name" value="Pept_M54_archaemetzncn_arc/bac"/>
</dbReference>
<keyword evidence="3" id="KW-0479">Metal-binding</keyword>
<keyword evidence="2" id="KW-0645">Protease</keyword>